<dbReference type="GO" id="GO:0001671">
    <property type="term" value="F:ATPase activator activity"/>
    <property type="evidence" value="ECO:0007669"/>
    <property type="project" value="InterPro"/>
</dbReference>
<dbReference type="NCBIfam" id="TIGR00714">
    <property type="entry name" value="hscB"/>
    <property type="match status" value="1"/>
</dbReference>
<dbReference type="SUPFAM" id="SSF46565">
    <property type="entry name" value="Chaperone J-domain"/>
    <property type="match status" value="1"/>
</dbReference>
<comment type="similarity">
    <text evidence="1">Belongs to the HscB family.</text>
</comment>
<dbReference type="Proteomes" id="UP001208570">
    <property type="component" value="Unassembled WGS sequence"/>
</dbReference>
<evidence type="ECO:0000313" key="5">
    <source>
        <dbReference type="Proteomes" id="UP001208570"/>
    </source>
</evidence>
<dbReference type="InterPro" id="IPR001623">
    <property type="entry name" value="DnaJ_domain"/>
</dbReference>
<dbReference type="EMBL" id="JAODUP010000180">
    <property type="protein sequence ID" value="KAK2157958.1"/>
    <property type="molecule type" value="Genomic_DNA"/>
</dbReference>
<keyword evidence="5" id="KW-1185">Reference proteome</keyword>
<dbReference type="Pfam" id="PF07743">
    <property type="entry name" value="HSCB_C"/>
    <property type="match status" value="1"/>
</dbReference>
<dbReference type="SUPFAM" id="SSF47144">
    <property type="entry name" value="HSC20 (HSCB), C-terminal oligomerisation domain"/>
    <property type="match status" value="1"/>
</dbReference>
<dbReference type="Gene3D" id="1.10.287.110">
    <property type="entry name" value="DnaJ domain"/>
    <property type="match status" value="1"/>
</dbReference>
<name>A0AAD9N742_9ANNE</name>
<dbReference type="CDD" id="cd06257">
    <property type="entry name" value="DnaJ"/>
    <property type="match status" value="1"/>
</dbReference>
<dbReference type="InterPro" id="IPR036869">
    <property type="entry name" value="J_dom_sf"/>
</dbReference>
<dbReference type="GO" id="GO:0051259">
    <property type="term" value="P:protein complex oligomerization"/>
    <property type="evidence" value="ECO:0007669"/>
    <property type="project" value="InterPro"/>
</dbReference>
<dbReference type="SMART" id="SM00271">
    <property type="entry name" value="DnaJ"/>
    <property type="match status" value="1"/>
</dbReference>
<dbReference type="PROSITE" id="PS50076">
    <property type="entry name" value="DNAJ_2"/>
    <property type="match status" value="1"/>
</dbReference>
<gene>
    <name evidence="4" type="ORF">LSH36_180g01081</name>
</gene>
<evidence type="ECO:0000313" key="4">
    <source>
        <dbReference type="EMBL" id="KAK2157958.1"/>
    </source>
</evidence>
<comment type="caution">
    <text evidence="4">The sequence shown here is derived from an EMBL/GenBank/DDBJ whole genome shotgun (WGS) entry which is preliminary data.</text>
</comment>
<feature type="domain" description="J" evidence="3">
    <location>
        <begin position="134"/>
        <end position="206"/>
    </location>
</feature>
<protein>
    <recommendedName>
        <fullName evidence="3">J domain-containing protein</fullName>
    </recommendedName>
</protein>
<dbReference type="InterPro" id="IPR036386">
    <property type="entry name" value="HscB_C_sf"/>
</dbReference>
<dbReference type="GO" id="GO:0005739">
    <property type="term" value="C:mitochondrion"/>
    <property type="evidence" value="ECO:0007669"/>
    <property type="project" value="TreeGrafter"/>
</dbReference>
<evidence type="ECO:0000256" key="2">
    <source>
        <dbReference type="ARBA" id="ARBA00023186"/>
    </source>
</evidence>
<evidence type="ECO:0000256" key="1">
    <source>
        <dbReference type="ARBA" id="ARBA00010476"/>
    </source>
</evidence>
<evidence type="ECO:0000259" key="3">
    <source>
        <dbReference type="PROSITE" id="PS50076"/>
    </source>
</evidence>
<dbReference type="PANTHER" id="PTHR14021:SF15">
    <property type="entry name" value="IRON-SULFUR CLUSTER CO-CHAPERONE PROTEIN HSCB"/>
    <property type="match status" value="1"/>
</dbReference>
<sequence length="303" mass="34585">MAALTKHIGVFRTLKVHNIFYHNVSGQSADTSNVLSQSRNSVHRSVYSLHGRNSNHFNSQFGARSRSTCPVDFGADVVSALGTSHHGHSLFLPTSRLYGTLDYQKCWKCGKQIDSHREQFFCTCGVIQPPQQRTYFEVMEIQDGFDIDTDVLQKRFRDLQWALHPDKFSRNSKEEQGYSQQQSTLVNQAYRTLQKPYTRGLYMLQLNGQALEEGQIEMDPAFLTNIMELNEQILDTDSEELLEKIKGDMSAIISDLNRKISIAFNNHDFPLAKQLLAQIKYYVNIEEKIESMLESSDSSDKAA</sequence>
<dbReference type="InterPro" id="IPR004640">
    <property type="entry name" value="HscB"/>
</dbReference>
<organism evidence="4 5">
    <name type="scientific">Paralvinella palmiformis</name>
    <dbReference type="NCBI Taxonomy" id="53620"/>
    <lineage>
        <taxon>Eukaryota</taxon>
        <taxon>Metazoa</taxon>
        <taxon>Spiralia</taxon>
        <taxon>Lophotrochozoa</taxon>
        <taxon>Annelida</taxon>
        <taxon>Polychaeta</taxon>
        <taxon>Sedentaria</taxon>
        <taxon>Canalipalpata</taxon>
        <taxon>Terebellida</taxon>
        <taxon>Terebelliformia</taxon>
        <taxon>Alvinellidae</taxon>
        <taxon>Paralvinella</taxon>
    </lineage>
</organism>
<dbReference type="PANTHER" id="PTHR14021">
    <property type="entry name" value="IRON-SULFUR CLUSTER CO-CHAPERONE PROTEIN HSCB"/>
    <property type="match status" value="1"/>
</dbReference>
<keyword evidence="2" id="KW-0143">Chaperone</keyword>
<reference evidence="4" key="1">
    <citation type="journal article" date="2023" name="Mol. Biol. Evol.">
        <title>Third-Generation Sequencing Reveals the Adaptive Role of the Epigenome in Three Deep-Sea Polychaetes.</title>
        <authorList>
            <person name="Perez M."/>
            <person name="Aroh O."/>
            <person name="Sun Y."/>
            <person name="Lan Y."/>
            <person name="Juniper S.K."/>
            <person name="Young C.R."/>
            <person name="Angers B."/>
            <person name="Qian P.Y."/>
        </authorList>
    </citation>
    <scope>NUCLEOTIDE SEQUENCE</scope>
    <source>
        <strain evidence="4">P08H-3</strain>
    </source>
</reference>
<dbReference type="Gene3D" id="1.20.1280.20">
    <property type="entry name" value="HscB, C-terminal domain"/>
    <property type="match status" value="1"/>
</dbReference>
<dbReference type="GO" id="GO:0044571">
    <property type="term" value="P:[2Fe-2S] cluster assembly"/>
    <property type="evidence" value="ECO:0007669"/>
    <property type="project" value="InterPro"/>
</dbReference>
<proteinExistence type="inferred from homology"/>
<dbReference type="AlphaFoldDB" id="A0AAD9N742"/>
<dbReference type="InterPro" id="IPR009073">
    <property type="entry name" value="HscB_oligo_C"/>
</dbReference>
<accession>A0AAD9N742</accession>
<dbReference type="GO" id="GO:0051087">
    <property type="term" value="F:protein-folding chaperone binding"/>
    <property type="evidence" value="ECO:0007669"/>
    <property type="project" value="InterPro"/>
</dbReference>